<sequence length="655" mass="71579">MYHLLPSLRVAVLAASLLVFVSSRSVAAQSDDTAERDTSEVAMYVQMPDSVVVTASRYAEPSQTTGRRVQVWTRRDIAEMPITTVDQLLEVTAGLDVRSRGAFGVQSDLSLRGSTFNGVLLLVDGARVNDPMTGHFLMDIPIPLPEIERIEVLRGPATALYGPDALGGVVQIFTRAAMAPVQNTENGVGGDVIGQYGDYSLYGTEGQLRVAREHWRISVAGTAQGSNGQPITNDQGDVIESSRGEERTDFERYAGTAAAKTKLGDGSIYARIGIDDRDFSAYHYYAVAGDTARESTQTLWAQIRAQGDPRADTRWTAQVASKLHDDNYRYNPQASPSIHTSRLTTVQAEVSRTLSPEWTVNGGVSGQVRGIDSNTLGDRADVAGGVFASARYRPTKPFVLNGSLRLDGDPLYGLEPTPQLFASYSLSTVTLRAGVGRAVRAPNYVERYIDLPTTKGSPDLNAERSWSAEAGTDIYVTPELTLRLTGFGRRTTGLIDYAKVDENDAAYVARNLNEVETLGLETEASFRQTIQGVRVLLDGSYTLMDQTLTSQRPVADARYALSSPRHMLQGRAAISYGQITGSVNASYLDRTGNREIPTDHYGLIHVRLAYGWQMTEGKHVAVSAEVRNLRDREYSDVLDAPMPGRTFLVSLRFWL</sequence>
<evidence type="ECO:0000256" key="8">
    <source>
        <dbReference type="ARBA" id="ARBA00023170"/>
    </source>
</evidence>
<evidence type="ECO:0000256" key="12">
    <source>
        <dbReference type="SAM" id="MobiDB-lite"/>
    </source>
</evidence>
<comment type="similarity">
    <text evidence="10 11">Belongs to the TonB-dependent receptor family.</text>
</comment>
<evidence type="ECO:0000256" key="9">
    <source>
        <dbReference type="ARBA" id="ARBA00023237"/>
    </source>
</evidence>
<dbReference type="GO" id="GO:0015344">
    <property type="term" value="F:siderophore uptake transmembrane transporter activity"/>
    <property type="evidence" value="ECO:0007669"/>
    <property type="project" value="TreeGrafter"/>
</dbReference>
<name>A0A2A8CVH2_9BACT</name>
<dbReference type="InterPro" id="IPR037066">
    <property type="entry name" value="Plug_dom_sf"/>
</dbReference>
<dbReference type="InterPro" id="IPR036942">
    <property type="entry name" value="Beta-barrel_TonB_sf"/>
</dbReference>
<feature type="compositionally biased region" description="Polar residues" evidence="12">
    <location>
        <begin position="221"/>
        <end position="235"/>
    </location>
</feature>
<dbReference type="Gene3D" id="2.40.170.20">
    <property type="entry name" value="TonB-dependent receptor, beta-barrel domain"/>
    <property type="match status" value="1"/>
</dbReference>
<feature type="chain" id="PRO_5012405340" evidence="13">
    <location>
        <begin position="28"/>
        <end position="655"/>
    </location>
</feature>
<dbReference type="InterPro" id="IPR000531">
    <property type="entry name" value="Beta-barrel_TonB"/>
</dbReference>
<accession>A0A2A8CVH2</accession>
<dbReference type="Pfam" id="PF07715">
    <property type="entry name" value="Plug"/>
    <property type="match status" value="1"/>
</dbReference>
<dbReference type="SUPFAM" id="SSF56935">
    <property type="entry name" value="Porins"/>
    <property type="match status" value="1"/>
</dbReference>
<feature type="domain" description="TonB-dependent receptor-like beta-barrel" evidence="14">
    <location>
        <begin position="239"/>
        <end position="629"/>
    </location>
</feature>
<evidence type="ECO:0000256" key="5">
    <source>
        <dbReference type="ARBA" id="ARBA00022729"/>
    </source>
</evidence>
<keyword evidence="7 10" id="KW-0472">Membrane</keyword>
<feature type="signal peptide" evidence="13">
    <location>
        <begin position="1"/>
        <end position="27"/>
    </location>
</feature>
<keyword evidence="8 16" id="KW-0675">Receptor</keyword>
<dbReference type="AlphaFoldDB" id="A0A2A8CVH2"/>
<evidence type="ECO:0000256" key="6">
    <source>
        <dbReference type="ARBA" id="ARBA00023077"/>
    </source>
</evidence>
<keyword evidence="6 11" id="KW-0798">TonB box</keyword>
<evidence type="ECO:0000256" key="2">
    <source>
        <dbReference type="ARBA" id="ARBA00022448"/>
    </source>
</evidence>
<evidence type="ECO:0000256" key="1">
    <source>
        <dbReference type="ARBA" id="ARBA00004571"/>
    </source>
</evidence>
<keyword evidence="9 10" id="KW-0998">Cell outer membrane</keyword>
<dbReference type="PANTHER" id="PTHR30069:SF29">
    <property type="entry name" value="HEMOGLOBIN AND HEMOGLOBIN-HAPTOGLOBIN-BINDING PROTEIN 1-RELATED"/>
    <property type="match status" value="1"/>
</dbReference>
<comment type="caution">
    <text evidence="16">The sequence shown here is derived from an EMBL/GenBank/DDBJ whole genome shotgun (WGS) entry which is preliminary data.</text>
</comment>
<evidence type="ECO:0000313" key="17">
    <source>
        <dbReference type="Proteomes" id="UP000220102"/>
    </source>
</evidence>
<dbReference type="PANTHER" id="PTHR30069">
    <property type="entry name" value="TONB-DEPENDENT OUTER MEMBRANE RECEPTOR"/>
    <property type="match status" value="1"/>
</dbReference>
<gene>
    <name evidence="16" type="ORF">CRI94_13885</name>
</gene>
<evidence type="ECO:0000256" key="11">
    <source>
        <dbReference type="RuleBase" id="RU003357"/>
    </source>
</evidence>
<dbReference type="InterPro" id="IPR010916">
    <property type="entry name" value="TonB_box_CS"/>
</dbReference>
<keyword evidence="3 10" id="KW-1134">Transmembrane beta strand</keyword>
<dbReference type="GO" id="GO:0009279">
    <property type="term" value="C:cell outer membrane"/>
    <property type="evidence" value="ECO:0007669"/>
    <property type="project" value="UniProtKB-SubCell"/>
</dbReference>
<dbReference type="PROSITE" id="PS00430">
    <property type="entry name" value="TONB_DEPENDENT_REC_1"/>
    <property type="match status" value="1"/>
</dbReference>
<dbReference type="Gene3D" id="2.170.130.10">
    <property type="entry name" value="TonB-dependent receptor, plug domain"/>
    <property type="match status" value="1"/>
</dbReference>
<evidence type="ECO:0000256" key="4">
    <source>
        <dbReference type="ARBA" id="ARBA00022692"/>
    </source>
</evidence>
<dbReference type="Proteomes" id="UP000220102">
    <property type="component" value="Unassembled WGS sequence"/>
</dbReference>
<proteinExistence type="inferred from homology"/>
<evidence type="ECO:0000256" key="13">
    <source>
        <dbReference type="SAM" id="SignalP"/>
    </source>
</evidence>
<evidence type="ECO:0000256" key="10">
    <source>
        <dbReference type="PROSITE-ProRule" id="PRU01360"/>
    </source>
</evidence>
<dbReference type="InterPro" id="IPR039426">
    <property type="entry name" value="TonB-dep_rcpt-like"/>
</dbReference>
<dbReference type="GO" id="GO:0044718">
    <property type="term" value="P:siderophore transmembrane transport"/>
    <property type="evidence" value="ECO:0007669"/>
    <property type="project" value="TreeGrafter"/>
</dbReference>
<evidence type="ECO:0000313" key="16">
    <source>
        <dbReference type="EMBL" id="PEN12601.1"/>
    </source>
</evidence>
<keyword evidence="4 10" id="KW-0812">Transmembrane</keyword>
<evidence type="ECO:0000256" key="3">
    <source>
        <dbReference type="ARBA" id="ARBA00022452"/>
    </source>
</evidence>
<evidence type="ECO:0000259" key="14">
    <source>
        <dbReference type="Pfam" id="PF00593"/>
    </source>
</evidence>
<organism evidence="16 17">
    <name type="scientific">Longibacter salinarum</name>
    <dbReference type="NCBI Taxonomy" id="1850348"/>
    <lineage>
        <taxon>Bacteria</taxon>
        <taxon>Pseudomonadati</taxon>
        <taxon>Rhodothermota</taxon>
        <taxon>Rhodothermia</taxon>
        <taxon>Rhodothermales</taxon>
        <taxon>Salisaetaceae</taxon>
        <taxon>Longibacter</taxon>
    </lineage>
</organism>
<dbReference type="Pfam" id="PF00593">
    <property type="entry name" value="TonB_dep_Rec_b-barrel"/>
    <property type="match status" value="1"/>
</dbReference>
<feature type="domain" description="TonB-dependent receptor plug" evidence="15">
    <location>
        <begin position="63"/>
        <end position="169"/>
    </location>
</feature>
<dbReference type="OrthoDB" id="9758472at2"/>
<keyword evidence="2 10" id="KW-0813">Transport</keyword>
<protein>
    <submittedName>
        <fullName evidence="16">TonB-dependent receptor</fullName>
    </submittedName>
</protein>
<dbReference type="RefSeq" id="WP_098076952.1">
    <property type="nucleotide sequence ID" value="NZ_PDEQ01000007.1"/>
</dbReference>
<dbReference type="InterPro" id="IPR012910">
    <property type="entry name" value="Plug_dom"/>
</dbReference>
<comment type="subcellular location">
    <subcellularLocation>
        <location evidence="1 10">Cell outer membrane</location>
        <topology evidence="1 10">Multi-pass membrane protein</topology>
    </subcellularLocation>
</comment>
<keyword evidence="17" id="KW-1185">Reference proteome</keyword>
<evidence type="ECO:0000256" key="7">
    <source>
        <dbReference type="ARBA" id="ARBA00023136"/>
    </source>
</evidence>
<reference evidence="16 17" key="1">
    <citation type="submission" date="2017-10" db="EMBL/GenBank/DDBJ databases">
        <title>Draft genome of Longibacter Salinarum.</title>
        <authorList>
            <person name="Goh K.M."/>
            <person name="Shamsir M.S."/>
            <person name="Lim S.W."/>
        </authorList>
    </citation>
    <scope>NUCLEOTIDE SEQUENCE [LARGE SCALE GENOMIC DNA]</scope>
    <source>
        <strain evidence="16 17">KCTC 52045</strain>
    </source>
</reference>
<dbReference type="PROSITE" id="PS52016">
    <property type="entry name" value="TONB_DEPENDENT_REC_3"/>
    <property type="match status" value="1"/>
</dbReference>
<evidence type="ECO:0000259" key="15">
    <source>
        <dbReference type="Pfam" id="PF07715"/>
    </source>
</evidence>
<keyword evidence="5 13" id="KW-0732">Signal</keyword>
<dbReference type="EMBL" id="PDEQ01000007">
    <property type="protein sequence ID" value="PEN12601.1"/>
    <property type="molecule type" value="Genomic_DNA"/>
</dbReference>
<feature type="region of interest" description="Disordered" evidence="12">
    <location>
        <begin position="221"/>
        <end position="246"/>
    </location>
</feature>